<keyword evidence="1" id="KW-0479">Metal-binding</keyword>
<dbReference type="InterPro" id="IPR001138">
    <property type="entry name" value="Zn2Cys6_DnaBD"/>
</dbReference>
<feature type="region of interest" description="Disordered" evidence="3">
    <location>
        <begin position="96"/>
        <end position="175"/>
    </location>
</feature>
<dbReference type="STRING" id="1296096.A0A1B9I1R9"/>
<dbReference type="CDD" id="cd12148">
    <property type="entry name" value="fungal_TF_MHR"/>
    <property type="match status" value="1"/>
</dbReference>
<evidence type="ECO:0000256" key="2">
    <source>
        <dbReference type="ARBA" id="ARBA00023242"/>
    </source>
</evidence>
<feature type="compositionally biased region" description="Polar residues" evidence="3">
    <location>
        <begin position="162"/>
        <end position="175"/>
    </location>
</feature>
<dbReference type="Pfam" id="PF04082">
    <property type="entry name" value="Fungal_trans"/>
    <property type="match status" value="1"/>
</dbReference>
<dbReference type="GO" id="GO:0006351">
    <property type="term" value="P:DNA-templated transcription"/>
    <property type="evidence" value="ECO:0007669"/>
    <property type="project" value="InterPro"/>
</dbReference>
<dbReference type="CDD" id="cd00067">
    <property type="entry name" value="GAL4"/>
    <property type="match status" value="1"/>
</dbReference>
<evidence type="ECO:0000256" key="3">
    <source>
        <dbReference type="SAM" id="MobiDB-lite"/>
    </source>
</evidence>
<dbReference type="Gene3D" id="4.10.240.10">
    <property type="entry name" value="Zn(2)-C6 fungal-type DNA-binding domain"/>
    <property type="match status" value="1"/>
</dbReference>
<reference evidence="5" key="2">
    <citation type="submission" date="2016-07" db="EMBL/GenBank/DDBJ databases">
        <title>Evolution of pathogenesis and genome organization in the Tremellales.</title>
        <authorList>
            <person name="Cuomo C."/>
            <person name="Litvintseva A."/>
            <person name="Heitman J."/>
            <person name="Chen Y."/>
            <person name="Sun S."/>
            <person name="Springer D."/>
            <person name="Dromer F."/>
            <person name="Young S."/>
            <person name="Zeng Q."/>
            <person name="Chapman S."/>
            <person name="Gujja S."/>
            <person name="Saif S."/>
            <person name="Birren B."/>
        </authorList>
    </citation>
    <scope>NUCLEOTIDE SEQUENCE</scope>
    <source>
        <strain evidence="5">CBS 10737</strain>
    </source>
</reference>
<organism evidence="5">
    <name type="scientific">Kwoniella pini CBS 10737</name>
    <dbReference type="NCBI Taxonomy" id="1296096"/>
    <lineage>
        <taxon>Eukaryota</taxon>
        <taxon>Fungi</taxon>
        <taxon>Dikarya</taxon>
        <taxon>Basidiomycota</taxon>
        <taxon>Agaricomycotina</taxon>
        <taxon>Tremellomycetes</taxon>
        <taxon>Tremellales</taxon>
        <taxon>Cryptococcaceae</taxon>
        <taxon>Kwoniella</taxon>
    </lineage>
</organism>
<proteinExistence type="predicted"/>
<dbReference type="PANTHER" id="PTHR31668:SF10">
    <property type="entry name" value="ZN(II)2CYS6 TRANSCRIPTION FACTOR (EUROFUNG)"/>
    <property type="match status" value="1"/>
</dbReference>
<feature type="compositionally biased region" description="Basic and acidic residues" evidence="3">
    <location>
        <begin position="143"/>
        <end position="153"/>
    </location>
</feature>
<accession>A0A1B9I1R9</accession>
<dbReference type="OrthoDB" id="2561781at2759"/>
<dbReference type="SMART" id="SM00906">
    <property type="entry name" value="Fungal_trans"/>
    <property type="match status" value="1"/>
</dbReference>
<dbReference type="AlphaFoldDB" id="A0A1B9I1R9"/>
<dbReference type="GO" id="GO:0003677">
    <property type="term" value="F:DNA binding"/>
    <property type="evidence" value="ECO:0007669"/>
    <property type="project" value="InterPro"/>
</dbReference>
<dbReference type="SUPFAM" id="SSF57701">
    <property type="entry name" value="Zn2/Cys6 DNA-binding domain"/>
    <property type="match status" value="1"/>
</dbReference>
<dbReference type="PANTHER" id="PTHR31668">
    <property type="entry name" value="GLUCOSE TRANSPORT TRANSCRIPTION REGULATOR RGT1-RELATED-RELATED"/>
    <property type="match status" value="1"/>
</dbReference>
<gene>
    <name evidence="5" type="ORF">I206_03966</name>
</gene>
<dbReference type="EMBL" id="KI894011">
    <property type="protein sequence ID" value="OCF49445.1"/>
    <property type="molecule type" value="Genomic_DNA"/>
</dbReference>
<dbReference type="SMART" id="SM00066">
    <property type="entry name" value="GAL4"/>
    <property type="match status" value="1"/>
</dbReference>
<dbReference type="PROSITE" id="PS50048">
    <property type="entry name" value="ZN2_CY6_FUNGAL_2"/>
    <property type="match status" value="1"/>
</dbReference>
<dbReference type="GO" id="GO:0008270">
    <property type="term" value="F:zinc ion binding"/>
    <property type="evidence" value="ECO:0007669"/>
    <property type="project" value="InterPro"/>
</dbReference>
<feature type="region of interest" description="Disordered" evidence="3">
    <location>
        <begin position="36"/>
        <end position="60"/>
    </location>
</feature>
<protein>
    <recommendedName>
        <fullName evidence="4">Zn(2)-C6 fungal-type domain-containing protein</fullName>
    </recommendedName>
</protein>
<evidence type="ECO:0000259" key="4">
    <source>
        <dbReference type="PROSITE" id="PS50048"/>
    </source>
</evidence>
<dbReference type="InterPro" id="IPR007219">
    <property type="entry name" value="XnlR_reg_dom"/>
</dbReference>
<evidence type="ECO:0000256" key="1">
    <source>
        <dbReference type="ARBA" id="ARBA00022723"/>
    </source>
</evidence>
<name>A0A1B9I1R9_9TREE</name>
<dbReference type="InterPro" id="IPR036864">
    <property type="entry name" value="Zn2-C6_fun-type_DNA-bd_sf"/>
</dbReference>
<dbReference type="InterPro" id="IPR050797">
    <property type="entry name" value="Carb_Metab_Trans_Reg"/>
</dbReference>
<evidence type="ECO:0000313" key="5">
    <source>
        <dbReference type="EMBL" id="OCF49445.1"/>
    </source>
</evidence>
<keyword evidence="2" id="KW-0539">Nucleus</keyword>
<dbReference type="PROSITE" id="PS00463">
    <property type="entry name" value="ZN2_CY6_FUNGAL_1"/>
    <property type="match status" value="1"/>
</dbReference>
<dbReference type="GO" id="GO:0005634">
    <property type="term" value="C:nucleus"/>
    <property type="evidence" value="ECO:0007669"/>
    <property type="project" value="TreeGrafter"/>
</dbReference>
<sequence>MIDQYMLDSSLSQTYPFTIAGPSHINHSNAVAPFNPGAMNGVSNDAGGRPPRSRKNRPCDSCRRRKTRCYIASSGPPCSLCAEGKRECTFNLAPPARKPRQLARPPSSEFDGIDNHPGVDTDQRASEEQDSPTSVINGKRRRSLEAVDRSGETRRRRRRDTTPMQSSSTVTSRRNSGLIHLADAASAFDHLASSGFEPHVLTNPVTDDLLPIQGEEIEKSTDRPHVRQISSDPKRPIFVVMQPRQETFRSGSAGMNGLTNLRTLISHQPVAFTEASLIDAYTTHVHPARPILPKGKIAKFPPNLLAAILASSFAHNKNTRSLAGLAANLLQSASEGTGESNLVTVITNIMMIGVRPGATNQGAYLLLAHTIALAQLLGLHLDPSAWSIPAWEQELRIRLWWMLRIHDSWMSFLNSRPSHVQVDNSTAPLPKLASLLESSCAFSPASSDSAKSFIASCRLARLVSRLQSEVCTLGAVANRTQTERREEVEDIYQATEDLLEDWKVSLEVQSSRPRPPGVNSLLLCLLGLRCMLKRIHVELEHGLGAMFDTPSDALNPFTDFVTFITAFTEHDLDGYFLSSSQSQPSTTVLNLVARLVRSLHQYQQIHTWDIAASALRRAATMSDRLQKLQEHSELCEALRGSSSSTPADINLNLSLSAPVVPITTGDVTVEPQLVWDWSGAEIDLDQILLGLSSATTIAT</sequence>
<dbReference type="GO" id="GO:0000981">
    <property type="term" value="F:DNA-binding transcription factor activity, RNA polymerase II-specific"/>
    <property type="evidence" value="ECO:0007669"/>
    <property type="project" value="InterPro"/>
</dbReference>
<feature type="compositionally biased region" description="Basic and acidic residues" evidence="3">
    <location>
        <begin position="113"/>
        <end position="127"/>
    </location>
</feature>
<dbReference type="GO" id="GO:0001080">
    <property type="term" value="P:nitrogen catabolite activation of transcription from RNA polymerase II promoter"/>
    <property type="evidence" value="ECO:0007669"/>
    <property type="project" value="TreeGrafter"/>
</dbReference>
<reference evidence="5" key="1">
    <citation type="submission" date="2013-07" db="EMBL/GenBank/DDBJ databases">
        <title>The Genome Sequence of Cryptococcus pinus CBS10737.</title>
        <authorList>
            <consortium name="The Broad Institute Genome Sequencing Platform"/>
            <person name="Cuomo C."/>
            <person name="Litvintseva A."/>
            <person name="Chen Y."/>
            <person name="Heitman J."/>
            <person name="Sun S."/>
            <person name="Springer D."/>
            <person name="Dromer F."/>
            <person name="Young S.K."/>
            <person name="Zeng Q."/>
            <person name="Gargeya S."/>
            <person name="Fitzgerald M."/>
            <person name="Abouelleil A."/>
            <person name="Alvarado L."/>
            <person name="Berlin A.M."/>
            <person name="Chapman S.B."/>
            <person name="Dewar J."/>
            <person name="Goldberg J."/>
            <person name="Griggs A."/>
            <person name="Gujja S."/>
            <person name="Hansen M."/>
            <person name="Howarth C."/>
            <person name="Imamovic A."/>
            <person name="Larimer J."/>
            <person name="McCowan C."/>
            <person name="Murphy C."/>
            <person name="Pearson M."/>
            <person name="Priest M."/>
            <person name="Roberts A."/>
            <person name="Saif S."/>
            <person name="Shea T."/>
            <person name="Sykes S."/>
            <person name="Wortman J."/>
            <person name="Nusbaum C."/>
            <person name="Birren B."/>
        </authorList>
    </citation>
    <scope>NUCLEOTIDE SEQUENCE [LARGE SCALE GENOMIC DNA]</scope>
    <source>
        <strain evidence="5">CBS 10737</strain>
    </source>
</reference>
<feature type="domain" description="Zn(2)-C6 fungal-type" evidence="4">
    <location>
        <begin position="58"/>
        <end position="90"/>
    </location>
</feature>